<dbReference type="Gene3D" id="2.40.420.20">
    <property type="match status" value="1"/>
</dbReference>
<evidence type="ECO:0000313" key="4">
    <source>
        <dbReference type="EMBL" id="PWK17073.1"/>
    </source>
</evidence>
<dbReference type="OrthoDB" id="1522646at2"/>
<dbReference type="GO" id="GO:0015562">
    <property type="term" value="F:efflux transmembrane transporter activity"/>
    <property type="evidence" value="ECO:0007669"/>
    <property type="project" value="TreeGrafter"/>
</dbReference>
<dbReference type="EMBL" id="QGGO01000038">
    <property type="protein sequence ID" value="PWK17073.1"/>
    <property type="molecule type" value="Genomic_DNA"/>
</dbReference>
<comment type="similarity">
    <text evidence="1">Belongs to the membrane fusion protein (MFP) (TC 8.A.1) family.</text>
</comment>
<dbReference type="Pfam" id="PF25954">
    <property type="entry name" value="Beta-barrel_RND_2"/>
    <property type="match status" value="1"/>
</dbReference>
<evidence type="ECO:0000256" key="1">
    <source>
        <dbReference type="ARBA" id="ARBA00009477"/>
    </source>
</evidence>
<evidence type="ECO:0000259" key="3">
    <source>
        <dbReference type="Pfam" id="PF25967"/>
    </source>
</evidence>
<dbReference type="Gene3D" id="2.40.30.170">
    <property type="match status" value="1"/>
</dbReference>
<dbReference type="Proteomes" id="UP000245489">
    <property type="component" value="Unassembled WGS sequence"/>
</dbReference>
<feature type="domain" description="Multidrug resistance protein MdtA-like C-terminal permuted SH3" evidence="3">
    <location>
        <begin position="285"/>
        <end position="342"/>
    </location>
</feature>
<evidence type="ECO:0000313" key="5">
    <source>
        <dbReference type="Proteomes" id="UP000245489"/>
    </source>
</evidence>
<comment type="caution">
    <text evidence="4">The sequence shown here is derived from an EMBL/GenBank/DDBJ whole genome shotgun (WGS) entry which is preliminary data.</text>
</comment>
<gene>
    <name evidence="4" type="ORF">LV89_04524</name>
</gene>
<proteinExistence type="inferred from homology"/>
<dbReference type="PROSITE" id="PS51257">
    <property type="entry name" value="PROKAR_LIPOPROTEIN"/>
    <property type="match status" value="1"/>
</dbReference>
<dbReference type="InterPro" id="IPR058792">
    <property type="entry name" value="Beta-barrel_RND_2"/>
</dbReference>
<accession>A0A316DK71</accession>
<reference evidence="4 5" key="1">
    <citation type="submission" date="2018-05" db="EMBL/GenBank/DDBJ databases">
        <title>Genomic Encyclopedia of Archaeal and Bacterial Type Strains, Phase II (KMG-II): from individual species to whole genera.</title>
        <authorList>
            <person name="Goeker M."/>
        </authorList>
    </citation>
    <scope>NUCLEOTIDE SEQUENCE [LARGE SCALE GENOMIC DNA]</scope>
    <source>
        <strain evidence="4 5">DSM 22214</strain>
    </source>
</reference>
<dbReference type="Gene3D" id="2.40.50.100">
    <property type="match status" value="1"/>
</dbReference>
<organism evidence="4 5">
    <name type="scientific">Arcicella aurantiaca</name>
    <dbReference type="NCBI Taxonomy" id="591202"/>
    <lineage>
        <taxon>Bacteria</taxon>
        <taxon>Pseudomonadati</taxon>
        <taxon>Bacteroidota</taxon>
        <taxon>Cytophagia</taxon>
        <taxon>Cytophagales</taxon>
        <taxon>Flectobacillaceae</taxon>
        <taxon>Arcicella</taxon>
    </lineage>
</organism>
<dbReference type="InterPro" id="IPR058627">
    <property type="entry name" value="MdtA-like_C"/>
</dbReference>
<dbReference type="PANTHER" id="PTHR30469">
    <property type="entry name" value="MULTIDRUG RESISTANCE PROTEIN MDTA"/>
    <property type="match status" value="1"/>
</dbReference>
<protein>
    <submittedName>
        <fullName evidence="4">RND family efflux transporter MFP subunit</fullName>
    </submittedName>
</protein>
<dbReference type="GO" id="GO:1990281">
    <property type="term" value="C:efflux pump complex"/>
    <property type="evidence" value="ECO:0007669"/>
    <property type="project" value="TreeGrafter"/>
</dbReference>
<dbReference type="SUPFAM" id="SSF111369">
    <property type="entry name" value="HlyD-like secretion proteins"/>
    <property type="match status" value="1"/>
</dbReference>
<dbReference type="NCBIfam" id="TIGR01730">
    <property type="entry name" value="RND_mfp"/>
    <property type="match status" value="1"/>
</dbReference>
<dbReference type="AlphaFoldDB" id="A0A316DK71"/>
<dbReference type="InterPro" id="IPR006143">
    <property type="entry name" value="RND_pump_MFP"/>
</dbReference>
<dbReference type="RefSeq" id="WP_109745173.1">
    <property type="nucleotide sequence ID" value="NZ_QGGO01000038.1"/>
</dbReference>
<evidence type="ECO:0000259" key="2">
    <source>
        <dbReference type="Pfam" id="PF25954"/>
    </source>
</evidence>
<dbReference type="Pfam" id="PF25967">
    <property type="entry name" value="RND-MFP_C"/>
    <property type="match status" value="1"/>
</dbReference>
<feature type="domain" description="CusB-like beta-barrel" evidence="2">
    <location>
        <begin position="209"/>
        <end position="280"/>
    </location>
</feature>
<name>A0A316DK71_9BACT</name>
<keyword evidence="5" id="KW-1185">Reference proteome</keyword>
<dbReference type="PANTHER" id="PTHR30469:SF15">
    <property type="entry name" value="HLYD FAMILY OF SECRETION PROTEINS"/>
    <property type="match status" value="1"/>
</dbReference>
<sequence length="361" mass="39823">MQKTIFIIYLLFILTSCQTNNSVDQKEEEGKSKISQTTENVVTVKLAESKIKPFPLQVMATGKVTALAQANINFKTTGIIEKIMVQNSATVKTGQVLAVLDNAQQRITLQQAQDHLQDTRVELNKLLLEFGGKDRDTTSVSNRIMENIKAKCGFTKALTNLRDAQLKLENTFLKAPYAGVIANLKTKAYNTTPATEPFCTILSRESLVVEVSILESELGVITLGQVAKVKSLAYSERNYVGKVSEINPLVNEQGLVLIKVRIQNPDQYLLEGMNAQVIIEKNLQNQIVIPKEAVVERSGKKVVFVYENGLAKWNYVTVAHENSQEVAISEGLKVGQKVIVEGNLNLGHDAKVALESNSPKP</sequence>